<comment type="caution">
    <text evidence="4">The sequence shown here is derived from an EMBL/GenBank/DDBJ whole genome shotgun (WGS) entry which is preliminary data.</text>
</comment>
<dbReference type="GO" id="GO:0003677">
    <property type="term" value="F:DNA binding"/>
    <property type="evidence" value="ECO:0007669"/>
    <property type="project" value="UniProtKB-KW"/>
</dbReference>
<dbReference type="Gene3D" id="2.40.50.1020">
    <property type="entry name" value="LytTr DNA-binding domain"/>
    <property type="match status" value="1"/>
</dbReference>
<dbReference type="Gene3D" id="3.40.50.2300">
    <property type="match status" value="1"/>
</dbReference>
<dbReference type="EMBL" id="JAPDNS010000002">
    <property type="protein sequence ID" value="MCW3485558.1"/>
    <property type="molecule type" value="Genomic_DNA"/>
</dbReference>
<keyword evidence="5" id="KW-1185">Reference proteome</keyword>
<evidence type="ECO:0000256" key="1">
    <source>
        <dbReference type="PROSITE-ProRule" id="PRU00169"/>
    </source>
</evidence>
<dbReference type="PANTHER" id="PTHR45526:SF1">
    <property type="entry name" value="TRANSCRIPTIONAL REGULATORY PROTEIN DCUR-RELATED"/>
    <property type="match status" value="1"/>
</dbReference>
<sequence>MINCYIIDDEQHSVEIMEKYVNQTPFLKLAGSSTNALEALKYVSTNKIDLIFLDIHMPEISGIDLLKIMNDNVKVILTTAYSEYALEGFEHDVVDYLLKPVTYQRFLKASQKALNLFQSLFTQRMDVDSNKQTDQPYLFVKTEHKGKQIKINFEDIDYIEGIKNYVAFHCANDKVLALMNMKDLESTLPKSQFARVHNSYIISLNRIVSVEGNQLIIRKKNQVQQYIPIGITFKSAFFELIRLKK</sequence>
<dbReference type="InterPro" id="IPR051271">
    <property type="entry name" value="2C-system_Tx_regulators"/>
</dbReference>
<dbReference type="PROSITE" id="PS50110">
    <property type="entry name" value="RESPONSE_REGULATORY"/>
    <property type="match status" value="1"/>
</dbReference>
<feature type="domain" description="Response regulatory" evidence="2">
    <location>
        <begin position="3"/>
        <end position="114"/>
    </location>
</feature>
<dbReference type="SMART" id="SM00850">
    <property type="entry name" value="LytTR"/>
    <property type="match status" value="1"/>
</dbReference>
<gene>
    <name evidence="4" type="ORF">OL497_16730</name>
</gene>
<dbReference type="InterPro" id="IPR011006">
    <property type="entry name" value="CheY-like_superfamily"/>
</dbReference>
<evidence type="ECO:0000259" key="2">
    <source>
        <dbReference type="PROSITE" id="PS50110"/>
    </source>
</evidence>
<keyword evidence="1" id="KW-0597">Phosphoprotein</keyword>
<dbReference type="SUPFAM" id="SSF52172">
    <property type="entry name" value="CheY-like"/>
    <property type="match status" value="1"/>
</dbReference>
<keyword evidence="4" id="KW-0238">DNA-binding</keyword>
<evidence type="ECO:0000259" key="3">
    <source>
        <dbReference type="PROSITE" id="PS50930"/>
    </source>
</evidence>
<dbReference type="InterPro" id="IPR001789">
    <property type="entry name" value="Sig_transdc_resp-reg_receiver"/>
</dbReference>
<dbReference type="PROSITE" id="PS50930">
    <property type="entry name" value="HTH_LYTTR"/>
    <property type="match status" value="1"/>
</dbReference>
<dbReference type="InterPro" id="IPR007492">
    <property type="entry name" value="LytTR_DNA-bd_dom"/>
</dbReference>
<feature type="domain" description="HTH LytTR-type" evidence="3">
    <location>
        <begin position="145"/>
        <end position="211"/>
    </location>
</feature>
<feature type="modified residue" description="4-aspartylphosphate" evidence="1">
    <location>
        <position position="54"/>
    </location>
</feature>
<dbReference type="Proteomes" id="UP001207742">
    <property type="component" value="Unassembled WGS sequence"/>
</dbReference>
<evidence type="ECO:0000313" key="5">
    <source>
        <dbReference type="Proteomes" id="UP001207742"/>
    </source>
</evidence>
<reference evidence="4 5" key="1">
    <citation type="submission" date="2022-10" db="EMBL/GenBank/DDBJ databases">
        <title>Chitinophaga nivalis PC15 sp. nov., isolated from Pyeongchang county, South Korea.</title>
        <authorList>
            <person name="Trinh H.N."/>
        </authorList>
    </citation>
    <scope>NUCLEOTIDE SEQUENCE [LARGE SCALE GENOMIC DNA]</scope>
    <source>
        <strain evidence="4 5">PC14</strain>
    </source>
</reference>
<dbReference type="Pfam" id="PF00072">
    <property type="entry name" value="Response_reg"/>
    <property type="match status" value="1"/>
</dbReference>
<evidence type="ECO:0000313" key="4">
    <source>
        <dbReference type="EMBL" id="MCW3485558.1"/>
    </source>
</evidence>
<accession>A0ABT3INN4</accession>
<name>A0ABT3INN4_9BACT</name>
<dbReference type="SMART" id="SM00448">
    <property type="entry name" value="REC"/>
    <property type="match status" value="1"/>
</dbReference>
<dbReference type="RefSeq" id="WP_264732099.1">
    <property type="nucleotide sequence ID" value="NZ_JAPDNR010000001.1"/>
</dbReference>
<protein>
    <submittedName>
        <fullName evidence="4">LytTR family DNA-binding domain-containing protein</fullName>
    </submittedName>
</protein>
<dbReference type="Pfam" id="PF04397">
    <property type="entry name" value="LytTR"/>
    <property type="match status" value="1"/>
</dbReference>
<proteinExistence type="predicted"/>
<dbReference type="PANTHER" id="PTHR45526">
    <property type="entry name" value="TRANSCRIPTIONAL REGULATORY PROTEIN DPIA"/>
    <property type="match status" value="1"/>
</dbReference>
<organism evidence="4 5">
    <name type="scientific">Chitinophaga nivalis</name>
    <dbReference type="NCBI Taxonomy" id="2991709"/>
    <lineage>
        <taxon>Bacteria</taxon>
        <taxon>Pseudomonadati</taxon>
        <taxon>Bacteroidota</taxon>
        <taxon>Chitinophagia</taxon>
        <taxon>Chitinophagales</taxon>
        <taxon>Chitinophagaceae</taxon>
        <taxon>Chitinophaga</taxon>
    </lineage>
</organism>